<dbReference type="SUPFAM" id="SSF82171">
    <property type="entry name" value="DPP6 N-terminal domain-like"/>
    <property type="match status" value="1"/>
</dbReference>
<organism evidence="2 3">
    <name type="scientific">Streptosporangium becharense</name>
    <dbReference type="NCBI Taxonomy" id="1816182"/>
    <lineage>
        <taxon>Bacteria</taxon>
        <taxon>Bacillati</taxon>
        <taxon>Actinomycetota</taxon>
        <taxon>Actinomycetes</taxon>
        <taxon>Streptosporangiales</taxon>
        <taxon>Streptosporangiaceae</taxon>
        <taxon>Streptosporangium</taxon>
    </lineage>
</organism>
<evidence type="ECO:0008006" key="4">
    <source>
        <dbReference type="Google" id="ProtNLM"/>
    </source>
</evidence>
<dbReference type="InterPro" id="IPR011042">
    <property type="entry name" value="6-blade_b-propeller_TolB-like"/>
</dbReference>
<dbReference type="EMBL" id="JACHMP010000001">
    <property type="protein sequence ID" value="MBB5823306.1"/>
    <property type="molecule type" value="Genomic_DNA"/>
</dbReference>
<feature type="region of interest" description="Disordered" evidence="1">
    <location>
        <begin position="290"/>
        <end position="309"/>
    </location>
</feature>
<protein>
    <recommendedName>
        <fullName evidence="4">S9 family peptidase</fullName>
    </recommendedName>
</protein>
<keyword evidence="3" id="KW-1185">Reference proteome</keyword>
<reference evidence="2 3" key="1">
    <citation type="submission" date="2020-08" db="EMBL/GenBank/DDBJ databases">
        <title>Sequencing the genomes of 1000 actinobacteria strains.</title>
        <authorList>
            <person name="Klenk H.-P."/>
        </authorList>
    </citation>
    <scope>NUCLEOTIDE SEQUENCE [LARGE SCALE GENOMIC DNA]</scope>
    <source>
        <strain evidence="2 3">DSM 46887</strain>
    </source>
</reference>
<proteinExistence type="predicted"/>
<evidence type="ECO:0000313" key="2">
    <source>
        <dbReference type="EMBL" id="MBB5823306.1"/>
    </source>
</evidence>
<gene>
    <name evidence="2" type="ORF">F4562_006368</name>
</gene>
<dbReference type="AlphaFoldDB" id="A0A7W9IMG7"/>
<comment type="caution">
    <text evidence="2">The sequence shown here is derived from an EMBL/GenBank/DDBJ whole genome shotgun (WGS) entry which is preliminary data.</text>
</comment>
<evidence type="ECO:0000256" key="1">
    <source>
        <dbReference type="SAM" id="MobiDB-lite"/>
    </source>
</evidence>
<dbReference type="Gene3D" id="2.120.10.30">
    <property type="entry name" value="TolB, C-terminal domain"/>
    <property type="match status" value="1"/>
</dbReference>
<sequence length="309" mass="32328">MATSRPLPVTGPPRFFVTAGTPGSHLPKGSKDPDYYIPVRPAVHDAATGKLLATIPLPRGVLSAWHVLAAAPDNRTFLLCGWTGPDSPMRLFRVTLADDGRPDDPVLVPGLGIRPHELVVALALSGDATRLAYSTFGSGGVRVSVADLANGQRRDWSAAGGMRVSGLSWSPDGRRIALAMNRGGIGVLDLAQQGTDLMAATRVVKPHGVLPPLGSVAHTPDGAALVYSSGHVIERIPVGGGEPQVLARPELPPGASLDLRFSLDGTGRHLLYVHGWKSFRADLSDGSTASMPIEADGHSRKGGSPRAAW</sequence>
<name>A0A7W9IMG7_9ACTN</name>
<dbReference type="Proteomes" id="UP000540685">
    <property type="component" value="Unassembled WGS sequence"/>
</dbReference>
<evidence type="ECO:0000313" key="3">
    <source>
        <dbReference type="Proteomes" id="UP000540685"/>
    </source>
</evidence>
<accession>A0A7W9IMG7</accession>
<dbReference type="RefSeq" id="WP_184540368.1">
    <property type="nucleotide sequence ID" value="NZ_JACHMP010000001.1"/>
</dbReference>